<name>A0A3B4G8F2_9CICH</name>
<evidence type="ECO:0000256" key="3">
    <source>
        <dbReference type="ARBA" id="ARBA00022737"/>
    </source>
</evidence>
<reference evidence="14" key="1">
    <citation type="submission" date="2023-09" db="UniProtKB">
        <authorList>
            <consortium name="Ensembl"/>
        </authorList>
    </citation>
    <scope>IDENTIFICATION</scope>
</reference>
<dbReference type="GeneTree" id="ENSGT00940000159296"/>
<dbReference type="FunFam" id="3.30.160.60:FF:000780">
    <property type="entry name" value="myc-associated zinc finger protein isoform X1"/>
    <property type="match status" value="1"/>
</dbReference>
<keyword evidence="5" id="KW-0862">Zinc</keyword>
<keyword evidence="3" id="KW-0677">Repeat</keyword>
<dbReference type="PROSITE" id="PS00028">
    <property type="entry name" value="ZINC_FINGER_C2H2_1"/>
    <property type="match status" value="7"/>
</dbReference>
<keyword evidence="6" id="KW-0805">Transcription regulation</keyword>
<evidence type="ECO:0000256" key="10">
    <source>
        <dbReference type="PROSITE-ProRule" id="PRU00042"/>
    </source>
</evidence>
<dbReference type="STRING" id="303518.ENSPNYP00000017923"/>
<evidence type="ECO:0000259" key="13">
    <source>
        <dbReference type="PROSITE" id="PS50157"/>
    </source>
</evidence>
<evidence type="ECO:0000256" key="6">
    <source>
        <dbReference type="ARBA" id="ARBA00023015"/>
    </source>
</evidence>
<dbReference type="Pfam" id="PF00096">
    <property type="entry name" value="zf-C2H2"/>
    <property type="match status" value="4"/>
</dbReference>
<dbReference type="Pfam" id="PF16637">
    <property type="entry name" value="zf-C2H2_assoc3"/>
    <property type="match status" value="1"/>
</dbReference>
<dbReference type="AlphaFoldDB" id="A0A3B4G8F2"/>
<keyword evidence="8" id="KW-0804">Transcription</keyword>
<dbReference type="FunFam" id="3.30.160.60:FF:000404">
    <property type="entry name" value="POZ-, AT hook-, and zinc finger-containing protein 1"/>
    <property type="match status" value="1"/>
</dbReference>
<keyword evidence="2" id="KW-0479">Metal-binding</keyword>
<dbReference type="GO" id="GO:0005634">
    <property type="term" value="C:nucleus"/>
    <property type="evidence" value="ECO:0007669"/>
    <property type="project" value="UniProtKB-SubCell"/>
</dbReference>
<dbReference type="Pfam" id="PF13912">
    <property type="entry name" value="zf-C2H2_6"/>
    <property type="match status" value="1"/>
</dbReference>
<feature type="domain" description="C2H2-type" evidence="13">
    <location>
        <begin position="392"/>
        <end position="420"/>
    </location>
</feature>
<dbReference type="InterPro" id="IPR011333">
    <property type="entry name" value="SKP1/BTB/POZ_sf"/>
</dbReference>
<dbReference type="SMART" id="SM00355">
    <property type="entry name" value="ZnF_C2H2"/>
    <property type="match status" value="8"/>
</dbReference>
<evidence type="ECO:0000256" key="1">
    <source>
        <dbReference type="ARBA" id="ARBA00004123"/>
    </source>
</evidence>
<dbReference type="PANTHER" id="PTHR46105">
    <property type="entry name" value="AGAP004733-PA"/>
    <property type="match status" value="1"/>
</dbReference>
<feature type="domain" description="C2H2-type" evidence="13">
    <location>
        <begin position="362"/>
        <end position="389"/>
    </location>
</feature>
<dbReference type="Pfam" id="PF13894">
    <property type="entry name" value="zf-C2H2_4"/>
    <property type="match status" value="1"/>
</dbReference>
<dbReference type="Gene3D" id="3.30.160.60">
    <property type="entry name" value="Classic Zinc Finger"/>
    <property type="match status" value="6"/>
</dbReference>
<evidence type="ECO:0000256" key="5">
    <source>
        <dbReference type="ARBA" id="ARBA00022833"/>
    </source>
</evidence>
<feature type="region of interest" description="Disordered" evidence="11">
    <location>
        <begin position="227"/>
        <end position="248"/>
    </location>
</feature>
<feature type="domain" description="BTB" evidence="12">
    <location>
        <begin position="39"/>
        <end position="107"/>
    </location>
</feature>
<dbReference type="InterPro" id="IPR036236">
    <property type="entry name" value="Znf_C2H2_sf"/>
</dbReference>
<dbReference type="Pfam" id="PF00651">
    <property type="entry name" value="BTB"/>
    <property type="match status" value="1"/>
</dbReference>
<evidence type="ECO:0000256" key="9">
    <source>
        <dbReference type="ARBA" id="ARBA00023242"/>
    </source>
</evidence>
<accession>A0A3B4G8F2</accession>
<organism evidence="14">
    <name type="scientific">Pundamilia nyererei</name>
    <dbReference type="NCBI Taxonomy" id="303518"/>
    <lineage>
        <taxon>Eukaryota</taxon>
        <taxon>Metazoa</taxon>
        <taxon>Chordata</taxon>
        <taxon>Craniata</taxon>
        <taxon>Vertebrata</taxon>
        <taxon>Euteleostomi</taxon>
        <taxon>Actinopterygii</taxon>
        <taxon>Neopterygii</taxon>
        <taxon>Teleostei</taxon>
        <taxon>Neoteleostei</taxon>
        <taxon>Acanthomorphata</taxon>
        <taxon>Ovalentaria</taxon>
        <taxon>Cichlomorphae</taxon>
        <taxon>Cichliformes</taxon>
        <taxon>Cichlidae</taxon>
        <taxon>African cichlids</taxon>
        <taxon>Pseudocrenilabrinae</taxon>
        <taxon>Haplochromini</taxon>
        <taxon>Pundamilia</taxon>
    </lineage>
</organism>
<dbReference type="FunFam" id="3.30.160.60:FF:000945">
    <property type="entry name" value="POZ-, AT hook-, and zinc finger-containing protein 1 isoform X3"/>
    <property type="match status" value="1"/>
</dbReference>
<dbReference type="Gene3D" id="3.30.710.10">
    <property type="entry name" value="Potassium Channel Kv1.1, Chain A"/>
    <property type="match status" value="1"/>
</dbReference>
<dbReference type="InterPro" id="IPR000210">
    <property type="entry name" value="BTB/POZ_dom"/>
</dbReference>
<keyword evidence="7" id="KW-0238">DNA-binding</keyword>
<feature type="domain" description="C2H2-type" evidence="13">
    <location>
        <begin position="334"/>
        <end position="361"/>
    </location>
</feature>
<dbReference type="GO" id="GO:0008270">
    <property type="term" value="F:zinc ion binding"/>
    <property type="evidence" value="ECO:0007669"/>
    <property type="project" value="UniProtKB-KW"/>
</dbReference>
<dbReference type="CDD" id="cd18207">
    <property type="entry name" value="BTB_POZ_ZBTB19_PATZ1"/>
    <property type="match status" value="1"/>
</dbReference>
<dbReference type="InterPro" id="IPR050457">
    <property type="entry name" value="ZnFinger_BTB_dom_contain"/>
</dbReference>
<evidence type="ECO:0000256" key="11">
    <source>
        <dbReference type="SAM" id="MobiDB-lite"/>
    </source>
</evidence>
<sequence length="680" mass="73904">MEKVAEPSWTSSYTYQVSKHSAEMLHNLNIQRKDGGRFCDVILRVGEESFPAHKAVLAACSEYFESVFSRQTEGDGDAKELEMHTISPKVFKDILDFAYTSRIVVRLECFPELMTAAKFLLMRSVIEICQEVIKQSNVQILVPTSRGGDASLFQATGATELGFPVAHQGLVNGTGMLVNGQSFANSMQMHVDGGEDAAAILEDGGESSVPMLEPVEGLPVSPSAEITGNAFPHDAGSPGSKRCRGRPKKAGGAVEAVHFNNSPQKDNGLFPCGTCGKAFTEASRLKNHEAQHGASTPAGISLLSQPGLLENGVQLHGGLALDNGRKRERTRRHVGCDICGKVFRDVYHLNRHKLSHSGEKPYACHVCGLRFKRKDRMSYHVRSHDGSVGKPYVCQSCGKGFSRPDHLNGHIKQVHTTERPHKCQICNASFATRDRLRSHLACHEDKIPCKVCGKFLRAAYMTDHLKKHSEGTHNYCGICNKGFSTASYLKVHIKTHHGSPLPPSATMHTFPEPRGELQMHNDGQENAGKCPHLESEESDPSFGDLSNSEELKSPHKTNGPELEMPSLPCNGASAGALVSPEASKAKTDPEKKFICGICGQAFRTKSYLNKHQHRVHKAQKVQGVSGSSLSDIAPSLTSPFSPQQNMSLLESFGFQIVQSAFASSLVDAEVGQSGIDFGGK</sequence>
<evidence type="ECO:0000256" key="2">
    <source>
        <dbReference type="ARBA" id="ARBA00022723"/>
    </source>
</evidence>
<feature type="domain" description="C2H2-type" evidence="13">
    <location>
        <begin position="474"/>
        <end position="501"/>
    </location>
</feature>
<dbReference type="PROSITE" id="PS50157">
    <property type="entry name" value="ZINC_FINGER_C2H2_2"/>
    <property type="match status" value="7"/>
</dbReference>
<keyword evidence="4 10" id="KW-0863">Zinc-finger</keyword>
<dbReference type="PROSITE" id="PS50097">
    <property type="entry name" value="BTB"/>
    <property type="match status" value="1"/>
</dbReference>
<dbReference type="PANTHER" id="PTHR46105:SF5">
    <property type="entry name" value="ZINC FINGER AND BTB DOMAIN-CONTAINING PROTEIN 44 ISOFORM X1"/>
    <property type="match status" value="1"/>
</dbReference>
<dbReference type="SUPFAM" id="SSF54695">
    <property type="entry name" value="POZ domain"/>
    <property type="match status" value="1"/>
</dbReference>
<dbReference type="Ensembl" id="ENSPNYT00000018368.1">
    <property type="protein sequence ID" value="ENSPNYP00000017923.1"/>
    <property type="gene ID" value="ENSPNYG00000013542.1"/>
</dbReference>
<gene>
    <name evidence="14" type="primary">PATZ1</name>
</gene>
<proteinExistence type="predicted"/>
<evidence type="ECO:0000256" key="4">
    <source>
        <dbReference type="ARBA" id="ARBA00022771"/>
    </source>
</evidence>
<keyword evidence="9" id="KW-0539">Nucleus</keyword>
<feature type="domain" description="C2H2-type" evidence="13">
    <location>
        <begin position="270"/>
        <end position="297"/>
    </location>
</feature>
<dbReference type="InterPro" id="IPR013087">
    <property type="entry name" value="Znf_C2H2_type"/>
</dbReference>
<feature type="domain" description="C2H2-type" evidence="13">
    <location>
        <begin position="593"/>
        <end position="621"/>
    </location>
</feature>
<evidence type="ECO:0000256" key="8">
    <source>
        <dbReference type="ARBA" id="ARBA00023163"/>
    </source>
</evidence>
<feature type="region of interest" description="Disordered" evidence="11">
    <location>
        <begin position="498"/>
        <end position="575"/>
    </location>
</feature>
<feature type="domain" description="C2H2-type" evidence="13">
    <location>
        <begin position="421"/>
        <end position="448"/>
    </location>
</feature>
<evidence type="ECO:0000313" key="14">
    <source>
        <dbReference type="Ensembl" id="ENSPNYP00000017923.1"/>
    </source>
</evidence>
<evidence type="ECO:0000259" key="12">
    <source>
        <dbReference type="PROSITE" id="PS50097"/>
    </source>
</evidence>
<dbReference type="SMART" id="SM00225">
    <property type="entry name" value="BTB"/>
    <property type="match status" value="1"/>
</dbReference>
<dbReference type="FunFam" id="3.30.160.60:FF:000147">
    <property type="entry name" value="POZ-, AT hook-, and zinc finger-containing protein 1"/>
    <property type="match status" value="1"/>
</dbReference>
<dbReference type="GO" id="GO:0000978">
    <property type="term" value="F:RNA polymerase II cis-regulatory region sequence-specific DNA binding"/>
    <property type="evidence" value="ECO:0007669"/>
    <property type="project" value="TreeGrafter"/>
</dbReference>
<dbReference type="GO" id="GO:0000981">
    <property type="term" value="F:DNA-binding transcription factor activity, RNA polymerase II-specific"/>
    <property type="evidence" value="ECO:0007669"/>
    <property type="project" value="TreeGrafter"/>
</dbReference>
<feature type="compositionally biased region" description="Basic and acidic residues" evidence="11">
    <location>
        <begin position="511"/>
        <end position="523"/>
    </location>
</feature>
<comment type="subcellular location">
    <subcellularLocation>
        <location evidence="1">Nucleus</location>
    </subcellularLocation>
</comment>
<protein>
    <submittedName>
        <fullName evidence="14">POZ/BTB and AT hook containing zinc finger 1</fullName>
    </submittedName>
</protein>
<evidence type="ECO:0000256" key="7">
    <source>
        <dbReference type="ARBA" id="ARBA00023125"/>
    </source>
</evidence>
<dbReference type="SUPFAM" id="SSF57667">
    <property type="entry name" value="beta-beta-alpha zinc fingers"/>
    <property type="match status" value="5"/>
</dbReference>